<reference evidence="7 8" key="1">
    <citation type="submission" date="2024-04" db="EMBL/GenBank/DDBJ databases">
        <title>Tritrichomonas musculus Genome.</title>
        <authorList>
            <person name="Alves-Ferreira E."/>
            <person name="Grigg M."/>
            <person name="Lorenzi H."/>
            <person name="Galac M."/>
        </authorList>
    </citation>
    <scope>NUCLEOTIDE SEQUENCE [LARGE SCALE GENOMIC DNA]</scope>
    <source>
        <strain evidence="7 8">EAF2021</strain>
    </source>
</reference>
<proteinExistence type="inferred from homology"/>
<keyword evidence="5" id="KW-0833">Ubl conjugation pathway</keyword>
<keyword evidence="1 5" id="KW-0479">Metal-binding</keyword>
<dbReference type="Proteomes" id="UP001470230">
    <property type="component" value="Unassembled WGS sequence"/>
</dbReference>
<dbReference type="EC" id="2.3.2.27" evidence="5"/>
<dbReference type="InterPro" id="IPR039164">
    <property type="entry name" value="UBR1-like"/>
</dbReference>
<keyword evidence="8" id="KW-1185">Reference proteome</keyword>
<gene>
    <name evidence="7" type="ORF">M9Y10_023234</name>
</gene>
<dbReference type="PROSITE" id="PS51157">
    <property type="entry name" value="ZF_UBR"/>
    <property type="match status" value="1"/>
</dbReference>
<evidence type="ECO:0000313" key="8">
    <source>
        <dbReference type="Proteomes" id="UP001470230"/>
    </source>
</evidence>
<feature type="zinc finger region" description="UBR-type" evidence="4">
    <location>
        <begin position="70"/>
        <end position="140"/>
    </location>
</feature>
<evidence type="ECO:0000256" key="5">
    <source>
        <dbReference type="RuleBase" id="RU366018"/>
    </source>
</evidence>
<dbReference type="EMBL" id="JAPFFF010000003">
    <property type="protein sequence ID" value="KAK8894796.1"/>
    <property type="molecule type" value="Genomic_DNA"/>
</dbReference>
<keyword evidence="5" id="KW-0808">Transferase</keyword>
<evidence type="ECO:0000256" key="2">
    <source>
        <dbReference type="ARBA" id="ARBA00022771"/>
    </source>
</evidence>
<feature type="domain" description="UBR-type" evidence="6">
    <location>
        <begin position="70"/>
        <end position="140"/>
    </location>
</feature>
<evidence type="ECO:0000256" key="3">
    <source>
        <dbReference type="ARBA" id="ARBA00022833"/>
    </source>
</evidence>
<comment type="similarity">
    <text evidence="5">Belongs to the E3 ubiquitin-protein ligase UBR1-like family.</text>
</comment>
<keyword evidence="2 5" id="KW-0863">Zinc-finger</keyword>
<evidence type="ECO:0000256" key="4">
    <source>
        <dbReference type="PROSITE-ProRule" id="PRU00508"/>
    </source>
</evidence>
<dbReference type="InterPro" id="IPR003126">
    <property type="entry name" value="Znf_UBR"/>
</dbReference>
<dbReference type="Gene3D" id="2.10.110.30">
    <property type="match status" value="1"/>
</dbReference>
<evidence type="ECO:0000259" key="6">
    <source>
        <dbReference type="PROSITE" id="PS51157"/>
    </source>
</evidence>
<sequence>MFNQFFKLFHGTNNYPTDDHDQQRNEEIDIDNIGPINDNKLNKLKKYIIKDDFKNFNDFSTYFSMNSRHTQCPVSWNTITLACRCKQCQMTSNSCICVKCYLEGPHKNHDCTIHLSTSGNCDCGDRSFFKPEGWCKKHRAHQNIENTAEGNADFAKNDGIDFVSNFRSKETMNMCTQEKRAILTPELKDRLLKVFKIVRKDIEGMFENSSFRYFEECCRFFIEFTKLGDEIRSCVSESLNDIDFLRNFAINSQNLDNMKVKEFFCLSGALCSDYQFSIPFTDAISQTIPDLLDCIRQSAISPYSSTYSIPISGIQTLFHFDYQYFNNCSIQALVSQNRFDWIGIILKINDTICDFILNEYNINELANFESVFNFLYSYHYITRIVFLMVSEKPKMKRFLIEFCKSVEKFEGFIPSAFDESSQIYDVFEYILDLSQFPNKLMKNIPYFIPEIFDIFIHHLLRAPTNVESRERVKGYSQAVMLHQLFIKHMLLFKKECDCVEQNADLSLIQFDEKNNTEEKDNAEFNIYYKGEDPQNTFDFYCRLNLLRSGKIIQTEISQNNEYISELINDIYMKSIDLPMSLISNHYLNCLKIQQFVLPQYCQQCVDRLHEFRNFQVYILPALISIVQVFYSFTEKDKKDDMLKFIAKKFGAIDCNEYDASSKVFRDFSFIMFISALILDRDGIIFDRKNICIKNLMTDMKCENVPLTSIPSIISPCTLSSSSFKQKYESMNIERDWNILLPYYYDFKNIYSSVLPSIIEKTEEMILPFPEFIYPNSCNDNKSNYCPELLIKKLPEVFESKFMFAVIYFIIYEYNADKIIIQYALNLFITFADNSTKDTENQNSEITHSIEAYNFDDFVNKIKTNNFRTFAKTNVHYKGNQGISLVKLINDLGLIGISALRRTGLSIEVDKKSKKKILKMKDNISRIFRKNSQKFEATMDRRNHDCCSICHKAIANSSFSNVIEQQFENEILYIPVSIFKSASTELVDTFIHRPDEVLQNYKSKYQIRPNLKYKYVHKKCINNLNSAGLISGYFLMPKIDHLSFDLPEFENSEEINRKLEISEKEEQSSIQISSRSNQNRNERFNININLNMNNIYVNGIPLNHHIANQNNLFNNHPLQLALNNSKSTISESTSSSHTIQSLLLKSIKNFLNQAKFHQNGLEILVQMILVLDHRSRLIPEVLDDESVISFYSNLFKISTYLFYLKESEFDLSRMVNSTLSDVIYECLKIKISNQNKLINEKEEYFAFIKKNEEEFGKISFNQFLFSKVVQNKLKLYNSTDLLNEKINERTNEFLRRCYLIEKFYLCDKSDMNDSFIDWDSCLNIHYLYNHFYHQKLPKLNDIESLNLPVYRGINLPNNFLELIYPPFSIKFEDLNDNGYLCVFSGKIYRNTRYANVPFTACLNISGNKIAGMSMIQNGSYSTKALPSIYVDENGYEDPGYIRGGDVFLSQEKYNKLIDDFLTGNILNY</sequence>
<comment type="catalytic activity">
    <reaction evidence="5">
        <text>S-ubiquitinyl-[E2 ubiquitin-conjugating enzyme]-L-cysteine + [acceptor protein]-L-lysine = [E2 ubiquitin-conjugating enzyme]-L-cysteine + N(6)-ubiquitinyl-[acceptor protein]-L-lysine.</text>
        <dbReference type="EC" id="2.3.2.27"/>
    </reaction>
</comment>
<dbReference type="CDD" id="cd19673">
    <property type="entry name" value="UBR-box_UBR3"/>
    <property type="match status" value="1"/>
</dbReference>
<comment type="pathway">
    <text evidence="5">Protein modification; protein ubiquitination.</text>
</comment>
<evidence type="ECO:0000313" key="7">
    <source>
        <dbReference type="EMBL" id="KAK8894796.1"/>
    </source>
</evidence>
<dbReference type="Pfam" id="PF02207">
    <property type="entry name" value="zf-UBR"/>
    <property type="match status" value="1"/>
</dbReference>
<dbReference type="SMART" id="SM00396">
    <property type="entry name" value="ZnF_UBR1"/>
    <property type="match status" value="1"/>
</dbReference>
<keyword evidence="3 5" id="KW-0862">Zinc</keyword>
<accession>A0ABR2KVJ8</accession>
<comment type="caution">
    <text evidence="7">The sequence shown here is derived from an EMBL/GenBank/DDBJ whole genome shotgun (WGS) entry which is preliminary data.</text>
</comment>
<organism evidence="7 8">
    <name type="scientific">Tritrichomonas musculus</name>
    <dbReference type="NCBI Taxonomy" id="1915356"/>
    <lineage>
        <taxon>Eukaryota</taxon>
        <taxon>Metamonada</taxon>
        <taxon>Parabasalia</taxon>
        <taxon>Tritrichomonadida</taxon>
        <taxon>Tritrichomonadidae</taxon>
        <taxon>Tritrichomonas</taxon>
    </lineage>
</organism>
<name>A0ABR2KVJ8_9EUKA</name>
<protein>
    <recommendedName>
        <fullName evidence="5">E3 ubiquitin-protein ligase</fullName>
        <ecNumber evidence="5">2.3.2.27</ecNumber>
    </recommendedName>
</protein>
<evidence type="ECO:0000256" key="1">
    <source>
        <dbReference type="ARBA" id="ARBA00022723"/>
    </source>
</evidence>
<dbReference type="PANTHER" id="PTHR21497:SF24">
    <property type="entry name" value="E3 UBIQUITIN-PROTEIN LIGASE UBR1"/>
    <property type="match status" value="1"/>
</dbReference>
<comment type="function">
    <text evidence="5">Ubiquitin ligase protein which is a component of the N-end rule pathway. Recognizes and binds to proteins bearing specific N-terminal residues that are destabilizing according to the N-end rule, leading to their ubiquitination and subsequent degradation.</text>
</comment>
<dbReference type="PANTHER" id="PTHR21497">
    <property type="entry name" value="UBIQUITIN LIGASE E3 ALPHA-RELATED"/>
    <property type="match status" value="1"/>
</dbReference>